<feature type="binding site" evidence="11">
    <location>
        <position position="72"/>
    </location>
    <ligand>
        <name>thiamine diphosphate</name>
        <dbReference type="ChEBI" id="CHEBI:58937"/>
    </ligand>
</feature>
<keyword evidence="9 11" id="KW-0414">Isoprene biosynthesis</keyword>
<dbReference type="NCBIfam" id="TIGR00204">
    <property type="entry name" value="dxs"/>
    <property type="match status" value="1"/>
</dbReference>
<name>A0A521AZH8_9BACL</name>
<dbReference type="OrthoDB" id="9803371at2"/>
<evidence type="ECO:0000256" key="11">
    <source>
        <dbReference type="HAMAP-Rule" id="MF_00315"/>
    </source>
</evidence>
<keyword evidence="4 11" id="KW-0808">Transferase</keyword>
<keyword evidence="6 11" id="KW-0460">Magnesium</keyword>
<dbReference type="GO" id="GO:0030976">
    <property type="term" value="F:thiamine pyrophosphate binding"/>
    <property type="evidence" value="ECO:0007669"/>
    <property type="project" value="UniProtKB-UniRule"/>
</dbReference>
<dbReference type="UniPathway" id="UPA00064">
    <property type="reaction ID" value="UER00091"/>
</dbReference>
<dbReference type="CDD" id="cd07033">
    <property type="entry name" value="TPP_PYR_DXS_TK_like"/>
    <property type="match status" value="1"/>
</dbReference>
<dbReference type="EMBL" id="FXTI01000001">
    <property type="protein sequence ID" value="SMO40216.1"/>
    <property type="molecule type" value="Genomic_DNA"/>
</dbReference>
<evidence type="ECO:0000313" key="14">
    <source>
        <dbReference type="Proteomes" id="UP000315636"/>
    </source>
</evidence>
<dbReference type="Pfam" id="PF13292">
    <property type="entry name" value="DXP_synthase_N"/>
    <property type="match status" value="1"/>
</dbReference>
<comment type="cofactor">
    <cofactor evidence="11">
        <name>Mg(2+)</name>
        <dbReference type="ChEBI" id="CHEBI:18420"/>
    </cofactor>
    <text evidence="11">Binds 1 Mg(2+) ion per subunit.</text>
</comment>
<dbReference type="Proteomes" id="UP000315636">
    <property type="component" value="Unassembled WGS sequence"/>
</dbReference>
<dbReference type="PANTHER" id="PTHR43322:SF5">
    <property type="entry name" value="1-DEOXY-D-XYLULOSE-5-PHOSPHATE SYNTHASE, CHLOROPLASTIC"/>
    <property type="match status" value="1"/>
</dbReference>
<dbReference type="InterPro" id="IPR005477">
    <property type="entry name" value="Dxylulose-5-P_synthase"/>
</dbReference>
<dbReference type="GO" id="GO:0008661">
    <property type="term" value="F:1-deoxy-D-xylulose-5-phosphate synthase activity"/>
    <property type="evidence" value="ECO:0007669"/>
    <property type="project" value="UniProtKB-UniRule"/>
</dbReference>
<dbReference type="InterPro" id="IPR005475">
    <property type="entry name" value="Transketolase-like_Pyr-bd"/>
</dbReference>
<dbReference type="GO" id="GO:0009228">
    <property type="term" value="P:thiamine biosynthetic process"/>
    <property type="evidence" value="ECO:0007669"/>
    <property type="project" value="UniProtKB-UniRule"/>
</dbReference>
<dbReference type="SUPFAM" id="SSF52518">
    <property type="entry name" value="Thiamin diphosphate-binding fold (THDP-binding)"/>
    <property type="match status" value="2"/>
</dbReference>
<dbReference type="InterPro" id="IPR029061">
    <property type="entry name" value="THDP-binding"/>
</dbReference>
<dbReference type="InterPro" id="IPR033248">
    <property type="entry name" value="Transketolase_C"/>
</dbReference>
<dbReference type="HAMAP" id="MF_00315">
    <property type="entry name" value="DXP_synth"/>
    <property type="match status" value="1"/>
</dbReference>
<comment type="pathway">
    <text evidence="1 11">Metabolic intermediate biosynthesis; 1-deoxy-D-xylulose 5-phosphate biosynthesis; 1-deoxy-D-xylulose 5-phosphate from D-glyceraldehyde 3-phosphate and pyruvate: step 1/1.</text>
</comment>
<reference evidence="13 14" key="1">
    <citation type="submission" date="2017-05" db="EMBL/GenBank/DDBJ databases">
        <authorList>
            <person name="Varghese N."/>
            <person name="Submissions S."/>
        </authorList>
    </citation>
    <scope>NUCLEOTIDE SEQUENCE [LARGE SCALE GENOMIC DNA]</scope>
    <source>
        <strain evidence="13 14">DSM 45474</strain>
    </source>
</reference>
<evidence type="ECO:0000256" key="8">
    <source>
        <dbReference type="ARBA" id="ARBA00023052"/>
    </source>
</evidence>
<dbReference type="EC" id="2.2.1.7" evidence="11"/>
<evidence type="ECO:0000313" key="13">
    <source>
        <dbReference type="EMBL" id="SMO40216.1"/>
    </source>
</evidence>
<dbReference type="PROSITE" id="PS00802">
    <property type="entry name" value="TRANSKETOLASE_2"/>
    <property type="match status" value="1"/>
</dbReference>
<feature type="binding site" evidence="11">
    <location>
        <begin position="113"/>
        <end position="115"/>
    </location>
    <ligand>
        <name>thiamine diphosphate</name>
        <dbReference type="ChEBI" id="CHEBI:58937"/>
    </ligand>
</feature>
<dbReference type="PROSITE" id="PS00801">
    <property type="entry name" value="TRANSKETOLASE_1"/>
    <property type="match status" value="1"/>
</dbReference>
<dbReference type="PANTHER" id="PTHR43322">
    <property type="entry name" value="1-D-DEOXYXYLULOSE 5-PHOSPHATE SYNTHASE-RELATED"/>
    <property type="match status" value="1"/>
</dbReference>
<accession>A0A521AZH8</accession>
<keyword evidence="14" id="KW-1185">Reference proteome</keyword>
<dbReference type="GO" id="GO:0000287">
    <property type="term" value="F:magnesium ion binding"/>
    <property type="evidence" value="ECO:0007669"/>
    <property type="project" value="UniProtKB-UniRule"/>
</dbReference>
<feature type="domain" description="Transketolase-like pyrimidine-binding" evidence="12">
    <location>
        <begin position="316"/>
        <end position="481"/>
    </location>
</feature>
<comment type="function">
    <text evidence="10 11">Catalyzes the acyloin condensation reaction between C atoms 2 and 3 of pyruvate and glyceraldehyde 3-phosphate to yield 1-deoxy-D-xylulose-5-phosphate (DXP).</text>
</comment>
<evidence type="ECO:0000256" key="7">
    <source>
        <dbReference type="ARBA" id="ARBA00022977"/>
    </source>
</evidence>
<feature type="binding site" evidence="11">
    <location>
        <position position="173"/>
    </location>
    <ligand>
        <name>thiamine diphosphate</name>
        <dbReference type="ChEBI" id="CHEBI:58937"/>
    </ligand>
</feature>
<comment type="catalytic activity">
    <reaction evidence="11">
        <text>D-glyceraldehyde 3-phosphate + pyruvate + H(+) = 1-deoxy-D-xylulose 5-phosphate + CO2</text>
        <dbReference type="Rhea" id="RHEA:12605"/>
        <dbReference type="ChEBI" id="CHEBI:15361"/>
        <dbReference type="ChEBI" id="CHEBI:15378"/>
        <dbReference type="ChEBI" id="CHEBI:16526"/>
        <dbReference type="ChEBI" id="CHEBI:57792"/>
        <dbReference type="ChEBI" id="CHEBI:59776"/>
        <dbReference type="EC" id="2.2.1.7"/>
    </reaction>
</comment>
<dbReference type="Gene3D" id="3.40.50.920">
    <property type="match status" value="1"/>
</dbReference>
<sequence length="630" mass="69617">MHLDKINSPEQLKKMPVKELPSLAEEIRQFLIESLSTTGGHLGSNLGVVELTIALHYLFDSPKDRLIWDVGHQAYVHKILTGRKSQFGSLRQYEGLCGFPKMRESEHDVWETGHSSTSLSAAMGMAAARDIKGDQHRVIPIIGDGALTGGMALEALNHIGNERRKIMVILNDNEMSISPNVGAIHNYLGKLRTHKHYHKIKEEVEFFLKKIPSVGGAFATAAERIKDSLKFLVVSGVLFEKLGLTYLGPVNGHNLDELMECLRQADQAEGPVLVHVVTVKGKGYLPAENYAEKFHGVAKGYKLESSKEETKSSTPVKYPKIFGDTLIRLAEEDPRVVGITPAMLGGSGMNEFASRFPDRCFDVGIAEQHAATFAAGLATQGVKPVLAIYSTFLQRGYDQLIHDIARQNLNVLLAVDRSGFVGADGETHQGVYDIAYMRCIPNMVIMMPKDENEFQHMLYTAYRYDQGPIAVRFPRGSGLGVDLDKELQELPIGKSEMIRDGNDLAFLAFGTMVPLAMKAADQLARDGIHAKVVNARFVKPLDSELLNRLHQEGTPIVTIEEGSAIGGFGSAVLEYYAEQNIYDMQVKVLGVPDYFVEHGSVEEQRKEVGLTVENLVQTGRKMASCQRQRV</sequence>
<dbReference type="InterPro" id="IPR020826">
    <property type="entry name" value="Transketolase_BS"/>
</dbReference>
<evidence type="ECO:0000256" key="1">
    <source>
        <dbReference type="ARBA" id="ARBA00004980"/>
    </source>
</evidence>
<keyword evidence="8 11" id="KW-0786">Thiamine pyrophosphate</keyword>
<comment type="cofactor">
    <cofactor evidence="11">
        <name>thiamine diphosphate</name>
        <dbReference type="ChEBI" id="CHEBI:58937"/>
    </cofactor>
    <text evidence="11">Binds 1 thiamine pyrophosphate per subunit.</text>
</comment>
<evidence type="ECO:0000256" key="3">
    <source>
        <dbReference type="ARBA" id="ARBA00011738"/>
    </source>
</evidence>
<dbReference type="SMART" id="SM00861">
    <property type="entry name" value="Transket_pyr"/>
    <property type="match status" value="1"/>
</dbReference>
<proteinExistence type="inferred from homology"/>
<dbReference type="SUPFAM" id="SSF52922">
    <property type="entry name" value="TK C-terminal domain-like"/>
    <property type="match status" value="1"/>
</dbReference>
<dbReference type="NCBIfam" id="NF003933">
    <property type="entry name" value="PRK05444.2-2"/>
    <property type="match status" value="1"/>
</dbReference>
<keyword evidence="7 11" id="KW-0784">Thiamine biosynthesis</keyword>
<dbReference type="RefSeq" id="WP_142504115.1">
    <property type="nucleotide sequence ID" value="NZ_FXTI01000001.1"/>
</dbReference>
<dbReference type="FunFam" id="3.40.50.970:FF:000005">
    <property type="entry name" value="1-deoxy-D-xylulose-5-phosphate synthase"/>
    <property type="match status" value="1"/>
</dbReference>
<comment type="subunit">
    <text evidence="3 11">Homodimer.</text>
</comment>
<protein>
    <recommendedName>
        <fullName evidence="11">1-deoxy-D-xylulose-5-phosphate synthase</fullName>
        <ecNumber evidence="11">2.2.1.7</ecNumber>
    </recommendedName>
    <alternativeName>
        <fullName evidence="11">1-deoxyxylulose-5-phosphate synthase</fullName>
        <shortName evidence="11">DXP synthase</shortName>
        <shortName evidence="11">DXPS</shortName>
    </alternativeName>
</protein>
<dbReference type="Pfam" id="PF02780">
    <property type="entry name" value="Transketolase_C"/>
    <property type="match status" value="1"/>
</dbReference>
<dbReference type="GO" id="GO:0005829">
    <property type="term" value="C:cytosol"/>
    <property type="evidence" value="ECO:0007669"/>
    <property type="project" value="TreeGrafter"/>
</dbReference>
<feature type="binding site" evidence="11">
    <location>
        <position position="173"/>
    </location>
    <ligand>
        <name>Mg(2+)</name>
        <dbReference type="ChEBI" id="CHEBI:18420"/>
    </ligand>
</feature>
<dbReference type="FunFam" id="3.40.50.920:FF:000002">
    <property type="entry name" value="1-deoxy-D-xylulose-5-phosphate synthase"/>
    <property type="match status" value="1"/>
</dbReference>
<dbReference type="InterPro" id="IPR049557">
    <property type="entry name" value="Transketolase_CS"/>
</dbReference>
<evidence type="ECO:0000256" key="10">
    <source>
        <dbReference type="ARBA" id="ARBA00055605"/>
    </source>
</evidence>
<feature type="binding site" evidence="11">
    <location>
        <position position="144"/>
    </location>
    <ligand>
        <name>Mg(2+)</name>
        <dbReference type="ChEBI" id="CHEBI:18420"/>
    </ligand>
</feature>
<keyword evidence="5 11" id="KW-0479">Metal-binding</keyword>
<evidence type="ECO:0000256" key="5">
    <source>
        <dbReference type="ARBA" id="ARBA00022723"/>
    </source>
</evidence>
<evidence type="ECO:0000256" key="9">
    <source>
        <dbReference type="ARBA" id="ARBA00023229"/>
    </source>
</evidence>
<evidence type="ECO:0000256" key="4">
    <source>
        <dbReference type="ARBA" id="ARBA00022679"/>
    </source>
</evidence>
<dbReference type="AlphaFoldDB" id="A0A521AZH8"/>
<gene>
    <name evidence="11" type="primary">dxs</name>
    <name evidence="13" type="ORF">SAMN06264849_101438</name>
</gene>
<evidence type="ECO:0000259" key="12">
    <source>
        <dbReference type="SMART" id="SM00861"/>
    </source>
</evidence>
<dbReference type="GO" id="GO:0019288">
    <property type="term" value="P:isopentenyl diphosphate biosynthetic process, methylerythritol 4-phosphate pathway"/>
    <property type="evidence" value="ECO:0007669"/>
    <property type="project" value="TreeGrafter"/>
</dbReference>
<evidence type="ECO:0000256" key="2">
    <source>
        <dbReference type="ARBA" id="ARBA00011081"/>
    </source>
</evidence>
<dbReference type="CDD" id="cd02007">
    <property type="entry name" value="TPP_DXS"/>
    <property type="match status" value="1"/>
</dbReference>
<feature type="binding site" evidence="11">
    <location>
        <position position="284"/>
    </location>
    <ligand>
        <name>thiamine diphosphate</name>
        <dbReference type="ChEBI" id="CHEBI:58937"/>
    </ligand>
</feature>
<dbReference type="InterPro" id="IPR009014">
    <property type="entry name" value="Transketo_C/PFOR_II"/>
</dbReference>
<dbReference type="Pfam" id="PF02779">
    <property type="entry name" value="Transket_pyr"/>
    <property type="match status" value="1"/>
</dbReference>
<dbReference type="GO" id="GO:0016114">
    <property type="term" value="P:terpenoid biosynthetic process"/>
    <property type="evidence" value="ECO:0007669"/>
    <property type="project" value="UniProtKB-UniRule"/>
</dbReference>
<organism evidence="13 14">
    <name type="scientific">Melghirimyces algeriensis</name>
    <dbReference type="NCBI Taxonomy" id="910412"/>
    <lineage>
        <taxon>Bacteria</taxon>
        <taxon>Bacillati</taxon>
        <taxon>Bacillota</taxon>
        <taxon>Bacilli</taxon>
        <taxon>Bacillales</taxon>
        <taxon>Thermoactinomycetaceae</taxon>
        <taxon>Melghirimyces</taxon>
    </lineage>
</organism>
<dbReference type="Gene3D" id="3.40.50.970">
    <property type="match status" value="2"/>
</dbReference>
<evidence type="ECO:0000256" key="6">
    <source>
        <dbReference type="ARBA" id="ARBA00022842"/>
    </source>
</evidence>
<feature type="binding site" evidence="11">
    <location>
        <position position="367"/>
    </location>
    <ligand>
        <name>thiamine diphosphate</name>
        <dbReference type="ChEBI" id="CHEBI:58937"/>
    </ligand>
</feature>
<feature type="binding site" evidence="11">
    <location>
        <begin position="145"/>
        <end position="146"/>
    </location>
    <ligand>
        <name>thiamine diphosphate</name>
        <dbReference type="ChEBI" id="CHEBI:58937"/>
    </ligand>
</feature>
<comment type="similarity">
    <text evidence="2 11">Belongs to the transketolase family. DXPS subfamily.</text>
</comment>